<evidence type="ECO:0000313" key="1">
    <source>
        <dbReference type="EMBL" id="MDP9849668.1"/>
    </source>
</evidence>
<evidence type="ECO:0008006" key="3">
    <source>
        <dbReference type="Google" id="ProtNLM"/>
    </source>
</evidence>
<organism evidence="1 2">
    <name type="scientific">Streptosporangium lutulentum</name>
    <dbReference type="NCBI Taxonomy" id="1461250"/>
    <lineage>
        <taxon>Bacteria</taxon>
        <taxon>Bacillati</taxon>
        <taxon>Actinomycetota</taxon>
        <taxon>Actinomycetes</taxon>
        <taxon>Streptosporangiales</taxon>
        <taxon>Streptosporangiaceae</taxon>
        <taxon>Streptosporangium</taxon>
    </lineage>
</organism>
<gene>
    <name evidence="1" type="ORF">J2853_008879</name>
</gene>
<reference evidence="1 2" key="1">
    <citation type="submission" date="2023-07" db="EMBL/GenBank/DDBJ databases">
        <title>Sequencing the genomes of 1000 actinobacteria strains.</title>
        <authorList>
            <person name="Klenk H.-P."/>
        </authorList>
    </citation>
    <scope>NUCLEOTIDE SEQUENCE [LARGE SCALE GENOMIC DNA]</scope>
    <source>
        <strain evidence="1 2">DSM 46740</strain>
    </source>
</reference>
<protein>
    <recommendedName>
        <fullName evidence="3">DNA polymerase III subunit epsilon</fullName>
    </recommendedName>
</protein>
<comment type="caution">
    <text evidence="1">The sequence shown here is derived from an EMBL/GenBank/DDBJ whole genome shotgun (WGS) entry which is preliminary data.</text>
</comment>
<proteinExistence type="predicted"/>
<keyword evidence="2" id="KW-1185">Reference proteome</keyword>
<dbReference type="Proteomes" id="UP001225356">
    <property type="component" value="Unassembled WGS sequence"/>
</dbReference>
<sequence>MHTHWTTAPLVAFDLEGTGGQDHGHEAILEVGVVPAVLEALFAARR</sequence>
<evidence type="ECO:0000313" key="2">
    <source>
        <dbReference type="Proteomes" id="UP001225356"/>
    </source>
</evidence>
<accession>A0ABT9QSE1</accession>
<dbReference type="EMBL" id="JAUSQU010000001">
    <property type="protein sequence ID" value="MDP9849668.1"/>
    <property type="molecule type" value="Genomic_DNA"/>
</dbReference>
<name>A0ABT9QSE1_9ACTN</name>